<protein>
    <submittedName>
        <fullName evidence="1">Uncharacterized protein</fullName>
    </submittedName>
</protein>
<dbReference type="Proteomes" id="UP000537890">
    <property type="component" value="Unassembled WGS sequence"/>
</dbReference>
<comment type="caution">
    <text evidence="1">The sequence shown here is derived from an EMBL/GenBank/DDBJ whole genome shotgun (WGS) entry which is preliminary data.</text>
</comment>
<sequence length="140" mass="15925">MLEEELSLTLEERTTDAYEKLLDNMPSVGFISRKKRIKGYIEITEIAQYMITSEEITNESAFYIFSIMMRKCAKFNKAATMTALSLESLGKDVFSPIGLKFIIEVRRNLNLPSTHHSDNEATVIEEKLINDGEDQPESPA</sequence>
<reference evidence="1 2" key="1">
    <citation type="submission" date="2020-05" db="EMBL/GenBank/DDBJ databases">
        <title>Horizontal transmission and recombination maintain forever young bacterial symbiont genomes.</title>
        <authorList>
            <person name="Russell S.L."/>
            <person name="Pepper-Tunick E."/>
            <person name="Svedberg J."/>
            <person name="Byrne A."/>
            <person name="Ruelas Castillo J."/>
            <person name="Vollmers C."/>
            <person name="Beinart R.A."/>
            <person name="Corbett-Detig R."/>
        </authorList>
    </citation>
    <scope>NUCLEOTIDE SEQUENCE [LARGE SCALE GENOMIC DNA]</scope>
    <source>
        <strain evidence="1">4727-3</strain>
    </source>
</reference>
<proteinExistence type="predicted"/>
<organism evidence="1 2">
    <name type="scientific">Candidatus Methanofishera endochildressiae</name>
    <dbReference type="NCBI Taxonomy" id="2738884"/>
    <lineage>
        <taxon>Bacteria</taxon>
        <taxon>Pseudomonadati</taxon>
        <taxon>Pseudomonadota</taxon>
        <taxon>Gammaproteobacteria</taxon>
        <taxon>Candidatus Methanofishera</taxon>
    </lineage>
</organism>
<dbReference type="AlphaFoldDB" id="A0A7Z0MMT1"/>
<dbReference type="EMBL" id="JACCHS010000018">
    <property type="protein sequence ID" value="NYT46591.1"/>
    <property type="molecule type" value="Genomic_DNA"/>
</dbReference>
<evidence type="ECO:0000313" key="2">
    <source>
        <dbReference type="Proteomes" id="UP000537890"/>
    </source>
</evidence>
<gene>
    <name evidence="1" type="ORF">H0A75_01770</name>
</gene>
<evidence type="ECO:0000313" key="1">
    <source>
        <dbReference type="EMBL" id="NYT46591.1"/>
    </source>
</evidence>
<accession>A0A7Z0MMT1</accession>
<name>A0A7Z0MMT1_9GAMM</name>